<keyword evidence="1" id="KW-0444">Lipid biosynthesis</keyword>
<evidence type="ECO:0000256" key="2">
    <source>
        <dbReference type="ARBA" id="ARBA00022832"/>
    </source>
</evidence>
<dbReference type="InterPro" id="IPR005804">
    <property type="entry name" value="FA_desaturase_dom"/>
</dbReference>
<dbReference type="AlphaFoldDB" id="A0A7N5P3F0"/>
<feature type="region of interest" description="Disordered" evidence="5">
    <location>
        <begin position="1"/>
        <end position="58"/>
    </location>
</feature>
<evidence type="ECO:0000256" key="6">
    <source>
        <dbReference type="SAM" id="Phobius"/>
    </source>
</evidence>
<keyword evidence="2" id="KW-0276">Fatty acid metabolism</keyword>
<feature type="compositionally biased region" description="Low complexity" evidence="5">
    <location>
        <begin position="48"/>
        <end position="58"/>
    </location>
</feature>
<keyword evidence="9" id="KW-1185">Reference proteome</keyword>
<dbReference type="GeneTree" id="ENSGT00950000182990"/>
<dbReference type="Pfam" id="PF00487">
    <property type="entry name" value="FA_desaturase"/>
    <property type="match status" value="1"/>
</dbReference>
<reference evidence="8" key="3">
    <citation type="submission" date="2025-09" db="UniProtKB">
        <authorList>
            <consortium name="Ensembl"/>
        </authorList>
    </citation>
    <scope>IDENTIFICATION</scope>
</reference>
<evidence type="ECO:0000256" key="3">
    <source>
        <dbReference type="ARBA" id="ARBA00023098"/>
    </source>
</evidence>
<dbReference type="GO" id="GO:0016717">
    <property type="term" value="F:oxidoreductase activity, acting on paired donors, with oxidation of a pair of donors resulting in the reduction of molecular oxygen to two molecules of water"/>
    <property type="evidence" value="ECO:0007669"/>
    <property type="project" value="TreeGrafter"/>
</dbReference>
<reference evidence="8 9" key="1">
    <citation type="journal article" date="2010" name="Nature">
        <title>The sequence and de novo assembly of the giant panda genome.</title>
        <authorList>
            <person name="Li R."/>
            <person name="Fan W."/>
            <person name="Tian G."/>
            <person name="Zhu H."/>
            <person name="He L."/>
            <person name="Cai J."/>
            <person name="Huang Q."/>
            <person name="Cai Q."/>
            <person name="Li B."/>
            <person name="Bai Y."/>
            <person name="Zhang Z."/>
            <person name="Zhang Y."/>
            <person name="Wang W."/>
            <person name="Li J."/>
            <person name="Wei F."/>
            <person name="Li H."/>
            <person name="Jian M."/>
            <person name="Li J."/>
            <person name="Zhang Z."/>
            <person name="Nielsen R."/>
            <person name="Li D."/>
            <person name="Gu W."/>
            <person name="Yang Z."/>
            <person name="Xuan Z."/>
            <person name="Ryder O.A."/>
            <person name="Leung F.C."/>
            <person name="Zhou Y."/>
            <person name="Cao J."/>
            <person name="Sun X."/>
            <person name="Fu Y."/>
            <person name="Fang X."/>
            <person name="Guo X."/>
            <person name="Wang B."/>
            <person name="Hou R."/>
            <person name="Shen F."/>
            <person name="Mu B."/>
            <person name="Ni P."/>
            <person name="Lin R."/>
            <person name="Qian W."/>
            <person name="Wang G."/>
            <person name="Yu C."/>
            <person name="Nie W."/>
            <person name="Wang J."/>
            <person name="Wu Z."/>
            <person name="Liang H."/>
            <person name="Min J."/>
            <person name="Wu Q."/>
            <person name="Cheng S."/>
            <person name="Ruan J."/>
            <person name="Wang M."/>
            <person name="Shi Z."/>
            <person name="Wen M."/>
            <person name="Liu B."/>
            <person name="Ren X."/>
            <person name="Zheng H."/>
            <person name="Dong D."/>
            <person name="Cook K."/>
            <person name="Shan G."/>
            <person name="Zhang H."/>
            <person name="Kosiol C."/>
            <person name="Xie X."/>
            <person name="Lu Z."/>
            <person name="Zheng H."/>
            <person name="Li Y."/>
            <person name="Steiner C.C."/>
            <person name="Lam T.T."/>
            <person name="Lin S."/>
            <person name="Zhang Q."/>
            <person name="Li G."/>
            <person name="Tian J."/>
            <person name="Gong T."/>
            <person name="Liu H."/>
            <person name="Zhang D."/>
            <person name="Fang L."/>
            <person name="Ye C."/>
            <person name="Zhang J."/>
            <person name="Hu W."/>
            <person name="Xu A."/>
            <person name="Ren Y."/>
            <person name="Zhang G."/>
            <person name="Bruford M.W."/>
            <person name="Li Q."/>
            <person name="Ma L."/>
            <person name="Guo Y."/>
            <person name="An N."/>
            <person name="Hu Y."/>
            <person name="Zheng Y."/>
            <person name="Shi Y."/>
            <person name="Li Z."/>
            <person name="Liu Q."/>
            <person name="Chen Y."/>
            <person name="Zhao J."/>
            <person name="Qu N."/>
            <person name="Zhao S."/>
            <person name="Tian F."/>
            <person name="Wang X."/>
            <person name="Wang H."/>
            <person name="Xu L."/>
            <person name="Liu X."/>
            <person name="Vinar T."/>
            <person name="Wang Y."/>
            <person name="Lam T.W."/>
            <person name="Yiu S.M."/>
            <person name="Liu S."/>
            <person name="Zhang H."/>
            <person name="Li D."/>
            <person name="Huang Y."/>
            <person name="Wang X."/>
            <person name="Yang G."/>
            <person name="Jiang Z."/>
            <person name="Wang J."/>
            <person name="Qin N."/>
            <person name="Li L."/>
            <person name="Li J."/>
            <person name="Bolund L."/>
            <person name="Kristiansen K."/>
            <person name="Wong G.K."/>
            <person name="Olson M."/>
            <person name="Zhang X."/>
            <person name="Li S."/>
            <person name="Yang H."/>
            <person name="Wang J."/>
            <person name="Wang J."/>
        </authorList>
    </citation>
    <scope>NUCLEOTIDE SEQUENCE [LARGE SCALE GENOMIC DNA]</scope>
</reference>
<evidence type="ECO:0000313" key="9">
    <source>
        <dbReference type="Proteomes" id="UP000008912"/>
    </source>
</evidence>
<keyword evidence="4" id="KW-0275">Fatty acid biosynthesis</keyword>
<organism evidence="8 9">
    <name type="scientific">Ailuropoda melanoleuca</name>
    <name type="common">Giant panda</name>
    <dbReference type="NCBI Taxonomy" id="9646"/>
    <lineage>
        <taxon>Eukaryota</taxon>
        <taxon>Metazoa</taxon>
        <taxon>Chordata</taxon>
        <taxon>Craniata</taxon>
        <taxon>Vertebrata</taxon>
        <taxon>Euteleostomi</taxon>
        <taxon>Mammalia</taxon>
        <taxon>Eutheria</taxon>
        <taxon>Laurasiatheria</taxon>
        <taxon>Carnivora</taxon>
        <taxon>Caniformia</taxon>
        <taxon>Ursidae</taxon>
        <taxon>Ailuropoda</taxon>
    </lineage>
</organism>
<dbReference type="GO" id="GO:0016020">
    <property type="term" value="C:membrane"/>
    <property type="evidence" value="ECO:0007669"/>
    <property type="project" value="TreeGrafter"/>
</dbReference>
<dbReference type="PANTHER" id="PTHR19353">
    <property type="entry name" value="FATTY ACID DESATURASE 2"/>
    <property type="match status" value="1"/>
</dbReference>
<sequence>MLQQTLEGAGTGGREEGVREGPGGGSLWGSQRHPPPPRRPAFPPAPAGFPSGVASPPGRIRPLPLRRFWALPPGGCPRVPARTMTPRAGVPGWRVTPPRPAPACAVRLAGAANRPPVLLGHPGGRRAREPMEPAGGAPRGNGGGEALLGELEALVRDVERASSWWERHGVDCAILALSLLALPAGFLCLRSENVLVLGLGITILGVCHYTLTVKGSHLATHGALTESKGWSKVWELFFVEVCSAFSAEYAKYGHVKLHHGYTNVLGLGDSSTWRLPCLNRFVYMFLAPLLIPVITPLVAVERLRKVELRSAVRTLGLISLGLYAHYWLLRSVSGFRSPGSALLCMLTTRSLLAHPYLHVNIFQHIGLPMFSRDKKPRRIHMMSLGVLNLPRLPLLDWAFGHSLISCHVEHHLFPRLSDNMCLKVKPVVSGFLHEKQLPYNEDSYLARFRLFLSRYEEFMVQTPPITELVGLQ</sequence>
<dbReference type="Ensembl" id="ENSAMET00000049261.1">
    <property type="protein sequence ID" value="ENSAMEP00000027132.1"/>
    <property type="gene ID" value="ENSAMEG00000026196.1"/>
</dbReference>
<evidence type="ECO:0000313" key="8">
    <source>
        <dbReference type="Ensembl" id="ENSAMEP00000027132.1"/>
    </source>
</evidence>
<gene>
    <name evidence="8" type="primary">FADS6</name>
</gene>
<feature type="domain" description="Fatty acid desaturase" evidence="7">
    <location>
        <begin position="195"/>
        <end position="441"/>
    </location>
</feature>
<feature type="transmembrane region" description="Helical" evidence="6">
    <location>
        <begin position="281"/>
        <end position="299"/>
    </location>
</feature>
<evidence type="ECO:0000256" key="1">
    <source>
        <dbReference type="ARBA" id="ARBA00022516"/>
    </source>
</evidence>
<protein>
    <submittedName>
        <fullName evidence="8">Fatty acid desaturase 6</fullName>
    </submittedName>
</protein>
<proteinExistence type="predicted"/>
<keyword evidence="6" id="KW-0472">Membrane</keyword>
<keyword evidence="6" id="KW-0812">Transmembrane</keyword>
<feature type="transmembrane region" description="Helical" evidence="6">
    <location>
        <begin position="311"/>
        <end position="329"/>
    </location>
</feature>
<keyword evidence="3" id="KW-0443">Lipid metabolism</keyword>
<evidence type="ECO:0000259" key="7">
    <source>
        <dbReference type="Pfam" id="PF00487"/>
    </source>
</evidence>
<dbReference type="InParanoid" id="A0A7N5P3F0"/>
<name>A0A7N5P3F0_AILME</name>
<dbReference type="Proteomes" id="UP000008912">
    <property type="component" value="Unassembled WGS sequence"/>
</dbReference>
<feature type="compositionally biased region" description="Pro residues" evidence="5">
    <location>
        <begin position="33"/>
        <end position="47"/>
    </location>
</feature>
<dbReference type="GO" id="GO:0006633">
    <property type="term" value="P:fatty acid biosynthetic process"/>
    <property type="evidence" value="ECO:0007669"/>
    <property type="project" value="UniProtKB-KW"/>
</dbReference>
<accession>A0A7N5P3F0</accession>
<dbReference type="PANTHER" id="PTHR19353:SF13">
    <property type="entry name" value="FATTY ACID DESATURASE 6"/>
    <property type="match status" value="1"/>
</dbReference>
<evidence type="ECO:0000256" key="4">
    <source>
        <dbReference type="ARBA" id="ARBA00023160"/>
    </source>
</evidence>
<evidence type="ECO:0000256" key="5">
    <source>
        <dbReference type="SAM" id="MobiDB-lite"/>
    </source>
</evidence>
<keyword evidence="6" id="KW-1133">Transmembrane helix</keyword>
<dbReference type="InterPro" id="IPR012171">
    <property type="entry name" value="Fatty_acid_desaturase"/>
</dbReference>
<reference evidence="8" key="2">
    <citation type="submission" date="2025-08" db="UniProtKB">
        <authorList>
            <consortium name="Ensembl"/>
        </authorList>
    </citation>
    <scope>IDENTIFICATION</scope>
</reference>